<organism evidence="1">
    <name type="scientific">Myoviridae sp. ctQve5</name>
    <dbReference type="NCBI Taxonomy" id="2825103"/>
    <lineage>
        <taxon>Viruses</taxon>
        <taxon>Duplodnaviria</taxon>
        <taxon>Heunggongvirae</taxon>
        <taxon>Uroviricota</taxon>
        <taxon>Caudoviricetes</taxon>
    </lineage>
</organism>
<sequence length="82" mass="9642">MNNEEYMKMLMEKDAENKRNALIYLTKALSYTDCEVVSMEYDQEEEIVIVTFLSGEKQIANVAMDSTAAMIYDIFKQIEWLR</sequence>
<evidence type="ECO:0000313" key="1">
    <source>
        <dbReference type="EMBL" id="DAE10742.1"/>
    </source>
</evidence>
<proteinExistence type="predicted"/>
<reference evidence="1" key="1">
    <citation type="journal article" date="2021" name="Proc. Natl. Acad. Sci. U.S.A.">
        <title>A Catalog of Tens of Thousands of Viruses from Human Metagenomes Reveals Hidden Associations with Chronic Diseases.</title>
        <authorList>
            <person name="Tisza M.J."/>
            <person name="Buck C.B."/>
        </authorList>
    </citation>
    <scope>NUCLEOTIDE SEQUENCE</scope>
    <source>
        <strain evidence="1">CtQve5</strain>
    </source>
</reference>
<name>A0A8S5PUK1_9CAUD</name>
<protein>
    <submittedName>
        <fullName evidence="1">Uncharacterized protein</fullName>
    </submittedName>
</protein>
<accession>A0A8S5PUK1</accession>
<dbReference type="EMBL" id="BK015519">
    <property type="protein sequence ID" value="DAE10742.1"/>
    <property type="molecule type" value="Genomic_DNA"/>
</dbReference>